<accession>A0A1I2CAB5</accession>
<feature type="region of interest" description="Disordered" evidence="1">
    <location>
        <begin position="1"/>
        <end position="26"/>
    </location>
</feature>
<proteinExistence type="predicted"/>
<reference evidence="2 3" key="1">
    <citation type="submission" date="2016-10" db="EMBL/GenBank/DDBJ databases">
        <authorList>
            <person name="Varghese N."/>
            <person name="Submissions S."/>
        </authorList>
    </citation>
    <scope>NUCLEOTIDE SEQUENCE [LARGE SCALE GENOMIC DNA]</scope>
    <source>
        <strain evidence="3">YIM D21,KCTC 23444,ACCC 10710</strain>
    </source>
</reference>
<protein>
    <submittedName>
        <fullName evidence="2">Membrane-anchored ribosome-binding protein, inhibits growth in stationary phase, ElaB/YqjD/DUF883 family</fullName>
    </submittedName>
</protein>
<feature type="compositionally biased region" description="Low complexity" evidence="1">
    <location>
        <begin position="1"/>
        <end position="21"/>
    </location>
</feature>
<organism evidence="2 3">
    <name type="scientific">Roseivivax sediminis</name>
    <dbReference type="NCBI Taxonomy" id="936889"/>
    <lineage>
        <taxon>Bacteria</taxon>
        <taxon>Pseudomonadati</taxon>
        <taxon>Pseudomonadota</taxon>
        <taxon>Alphaproteobacteria</taxon>
        <taxon>Rhodobacterales</taxon>
        <taxon>Roseobacteraceae</taxon>
        <taxon>Roseivivax</taxon>
    </lineage>
</organism>
<dbReference type="EMBL" id="FOMS01000013">
    <property type="protein sequence ID" value="SFE65289.1"/>
    <property type="molecule type" value="Genomic_DNA"/>
</dbReference>
<evidence type="ECO:0000313" key="3">
    <source>
        <dbReference type="Proteomes" id="UP000325289"/>
    </source>
</evidence>
<dbReference type="AlphaFoldDB" id="A0A1I2CAB5"/>
<dbReference type="RefSeq" id="WP_149757570.1">
    <property type="nucleotide sequence ID" value="NZ_FOMS01000013.1"/>
</dbReference>
<dbReference type="OrthoDB" id="8373403at2"/>
<dbReference type="Proteomes" id="UP000325289">
    <property type="component" value="Unassembled WGS sequence"/>
</dbReference>
<evidence type="ECO:0000313" key="2">
    <source>
        <dbReference type="EMBL" id="SFE65289.1"/>
    </source>
</evidence>
<name>A0A1I2CAB5_9RHOB</name>
<evidence type="ECO:0000256" key="1">
    <source>
        <dbReference type="SAM" id="MobiDB-lite"/>
    </source>
</evidence>
<gene>
    <name evidence="2" type="ORF">SAMN04515678_11320</name>
</gene>
<sequence>MANATTSTTTQSGETTGSTTTKASDTEALSAQMDVLRNDLAAITDMLGQMGMRRKDETVAAARERVERMRSDGEARWQHAQAKAYETQDELLESIRRQPGTAIGIAVAAGFLAGLITSRK</sequence>
<keyword evidence="3" id="KW-1185">Reference proteome</keyword>